<dbReference type="CDD" id="cd07823">
    <property type="entry name" value="SRPBCC_5"/>
    <property type="match status" value="1"/>
</dbReference>
<organism evidence="3 4">
    <name type="scientific">Sinosporangium album</name>
    <dbReference type="NCBI Taxonomy" id="504805"/>
    <lineage>
        <taxon>Bacteria</taxon>
        <taxon>Bacillati</taxon>
        <taxon>Actinomycetota</taxon>
        <taxon>Actinomycetes</taxon>
        <taxon>Streptosporangiales</taxon>
        <taxon>Streptosporangiaceae</taxon>
        <taxon>Sinosporangium</taxon>
    </lineage>
</organism>
<dbReference type="EMBL" id="FNCN01000017">
    <property type="protein sequence ID" value="SDH50413.1"/>
    <property type="molecule type" value="Genomic_DNA"/>
</dbReference>
<gene>
    <name evidence="3" type="ORF">SAMN05421505_11729</name>
</gene>
<dbReference type="AlphaFoldDB" id="A0A1G8CYX4"/>
<dbReference type="SUPFAM" id="SSF55961">
    <property type="entry name" value="Bet v1-like"/>
    <property type="match status" value="1"/>
</dbReference>
<sequence length="269" mass="28356">MVMRFEHEFSVPVPVEQAWSVLLDVERVAPCLPGATLDSVEGNDFTGRIKVRVGPITVTYRGEASIQDIDKDAHALTIKAVGKESRGSGTAAATVTARLHSEGDHTKVTVETGFNITGRPAQFGRGVMAEVGGKLIDRFAANLSALLAGPAPEPESEAEPGAKTAEPRTAALAAAAPTAPEVPDTAHGAELADDTERPHLITVPPTPRPAEPSRPAGTVRTPRSPEEEALDLLEVAGAPLLKRAAPVFVGFAVILTLIWAVRRLLGRRD</sequence>
<feature type="transmembrane region" description="Helical" evidence="2">
    <location>
        <begin position="244"/>
        <end position="261"/>
    </location>
</feature>
<accession>A0A1G8CYX4</accession>
<reference evidence="3 4" key="1">
    <citation type="submission" date="2016-10" db="EMBL/GenBank/DDBJ databases">
        <authorList>
            <person name="de Groot N.N."/>
        </authorList>
    </citation>
    <scope>NUCLEOTIDE SEQUENCE [LARGE SCALE GENOMIC DNA]</scope>
    <source>
        <strain evidence="3 4">CPCC 201354</strain>
    </source>
</reference>
<dbReference type="Gene3D" id="3.30.530.20">
    <property type="match status" value="1"/>
</dbReference>
<feature type="region of interest" description="Disordered" evidence="1">
    <location>
        <begin position="150"/>
        <end position="225"/>
    </location>
</feature>
<name>A0A1G8CYX4_9ACTN</name>
<evidence type="ECO:0000313" key="4">
    <source>
        <dbReference type="Proteomes" id="UP000198923"/>
    </source>
</evidence>
<keyword evidence="2" id="KW-0812">Transmembrane</keyword>
<dbReference type="InterPro" id="IPR023393">
    <property type="entry name" value="START-like_dom_sf"/>
</dbReference>
<proteinExistence type="predicted"/>
<keyword evidence="2" id="KW-1133">Transmembrane helix</keyword>
<dbReference type="PANTHER" id="PTHR38588">
    <property type="entry name" value="BLL0334 PROTEIN"/>
    <property type="match status" value="1"/>
</dbReference>
<dbReference type="OrthoDB" id="9808623at2"/>
<keyword evidence="2" id="KW-0472">Membrane</keyword>
<dbReference type="InterPro" id="IPR010419">
    <property type="entry name" value="CO_DH_gsu"/>
</dbReference>
<dbReference type="PANTHER" id="PTHR38588:SF1">
    <property type="entry name" value="BLL0334 PROTEIN"/>
    <property type="match status" value="1"/>
</dbReference>
<protein>
    <submittedName>
        <fullName evidence="3">Carbon monoxide dehydrogenase subunit G</fullName>
    </submittedName>
</protein>
<dbReference type="Proteomes" id="UP000198923">
    <property type="component" value="Unassembled WGS sequence"/>
</dbReference>
<evidence type="ECO:0000313" key="3">
    <source>
        <dbReference type="EMBL" id="SDH50413.1"/>
    </source>
</evidence>
<keyword evidence="4" id="KW-1185">Reference proteome</keyword>
<dbReference type="RefSeq" id="WP_093171700.1">
    <property type="nucleotide sequence ID" value="NZ_FNCN01000017.1"/>
</dbReference>
<dbReference type="Pfam" id="PF06240">
    <property type="entry name" value="COXG"/>
    <property type="match status" value="1"/>
</dbReference>
<evidence type="ECO:0000256" key="1">
    <source>
        <dbReference type="SAM" id="MobiDB-lite"/>
    </source>
</evidence>
<feature type="compositionally biased region" description="Low complexity" evidence="1">
    <location>
        <begin position="159"/>
        <end position="186"/>
    </location>
</feature>
<evidence type="ECO:0000256" key="2">
    <source>
        <dbReference type="SAM" id="Phobius"/>
    </source>
</evidence>
<dbReference type="STRING" id="504805.SAMN05421505_11729"/>